<evidence type="ECO:0000313" key="12">
    <source>
        <dbReference type="EMBL" id="AJQ93663.1"/>
    </source>
</evidence>
<evidence type="ECO:0000313" key="13">
    <source>
        <dbReference type="Proteomes" id="UP000032266"/>
    </source>
</evidence>
<feature type="modified residue" description="4-aspartylphosphate" evidence="6">
    <location>
        <position position="715"/>
    </location>
</feature>
<evidence type="ECO:0000256" key="5">
    <source>
        <dbReference type="ARBA" id="ARBA00022777"/>
    </source>
</evidence>
<name>A0A0C5VJV9_9GAMM</name>
<feature type="transmembrane region" description="Helical" evidence="8">
    <location>
        <begin position="333"/>
        <end position="354"/>
    </location>
</feature>
<feature type="chain" id="PRO_5002191209" description="histidine kinase" evidence="9">
    <location>
        <begin position="22"/>
        <end position="781"/>
    </location>
</feature>
<dbReference type="InterPro" id="IPR003594">
    <property type="entry name" value="HATPase_dom"/>
</dbReference>
<dbReference type="SMART" id="SM00388">
    <property type="entry name" value="HisKA"/>
    <property type="match status" value="1"/>
</dbReference>
<gene>
    <name evidence="12" type="ORF">YC6258_01615</name>
</gene>
<evidence type="ECO:0000256" key="9">
    <source>
        <dbReference type="SAM" id="SignalP"/>
    </source>
</evidence>
<dbReference type="InterPro" id="IPR036097">
    <property type="entry name" value="HisK_dim/P_sf"/>
</dbReference>
<dbReference type="InterPro" id="IPR004358">
    <property type="entry name" value="Sig_transdc_His_kin-like_C"/>
</dbReference>
<keyword evidence="7" id="KW-0175">Coiled coil</keyword>
<dbReference type="PANTHER" id="PTHR43047">
    <property type="entry name" value="TWO-COMPONENT HISTIDINE PROTEIN KINASE"/>
    <property type="match status" value="1"/>
</dbReference>
<reference evidence="12 13" key="1">
    <citation type="submission" date="2014-01" db="EMBL/GenBank/DDBJ databases">
        <title>Full genme sequencing of cellulolytic bacterium Gynuella sunshinyii YC6258T gen. nov., sp. nov.</title>
        <authorList>
            <person name="Khan H."/>
            <person name="Chung E.J."/>
            <person name="Chung Y.R."/>
        </authorList>
    </citation>
    <scope>NUCLEOTIDE SEQUENCE [LARGE SCALE GENOMIC DNA]</scope>
    <source>
        <strain evidence="12 13">YC6258</strain>
    </source>
</reference>
<dbReference type="GO" id="GO:0005886">
    <property type="term" value="C:plasma membrane"/>
    <property type="evidence" value="ECO:0007669"/>
    <property type="project" value="TreeGrafter"/>
</dbReference>
<dbReference type="PROSITE" id="PS50109">
    <property type="entry name" value="HIS_KIN"/>
    <property type="match status" value="1"/>
</dbReference>
<dbReference type="Pfam" id="PF07695">
    <property type="entry name" value="7TMR-DISM_7TM"/>
    <property type="match status" value="1"/>
</dbReference>
<feature type="transmembrane region" description="Helical" evidence="8">
    <location>
        <begin position="186"/>
        <end position="204"/>
    </location>
</feature>
<feature type="domain" description="Response regulatory" evidence="11">
    <location>
        <begin position="666"/>
        <end position="780"/>
    </location>
</feature>
<evidence type="ECO:0000259" key="11">
    <source>
        <dbReference type="PROSITE" id="PS50110"/>
    </source>
</evidence>
<proteinExistence type="predicted"/>
<dbReference type="InterPro" id="IPR036890">
    <property type="entry name" value="HATPase_C_sf"/>
</dbReference>
<dbReference type="GO" id="GO:0000155">
    <property type="term" value="F:phosphorelay sensor kinase activity"/>
    <property type="evidence" value="ECO:0007669"/>
    <property type="project" value="InterPro"/>
</dbReference>
<dbReference type="Pfam" id="PF02518">
    <property type="entry name" value="HATPase_c"/>
    <property type="match status" value="1"/>
</dbReference>
<dbReference type="SUPFAM" id="SSF47384">
    <property type="entry name" value="Homodimeric domain of signal transducing histidine kinase"/>
    <property type="match status" value="1"/>
</dbReference>
<dbReference type="Pfam" id="PF07696">
    <property type="entry name" value="7TMR-DISMED2"/>
    <property type="match status" value="1"/>
</dbReference>
<dbReference type="InterPro" id="IPR005467">
    <property type="entry name" value="His_kinase_dom"/>
</dbReference>
<dbReference type="InterPro" id="IPR011006">
    <property type="entry name" value="CheY-like_superfamily"/>
</dbReference>
<protein>
    <recommendedName>
        <fullName evidence="2">histidine kinase</fullName>
        <ecNumber evidence="2">2.7.13.3</ecNumber>
    </recommendedName>
</protein>
<dbReference type="KEGG" id="gsn:YC6258_01615"/>
<dbReference type="PROSITE" id="PS50110">
    <property type="entry name" value="RESPONSE_REGULATORY"/>
    <property type="match status" value="1"/>
</dbReference>
<dbReference type="Gene3D" id="3.40.50.2300">
    <property type="match status" value="1"/>
</dbReference>
<dbReference type="PANTHER" id="PTHR43047:SF72">
    <property type="entry name" value="OSMOSENSING HISTIDINE PROTEIN KINASE SLN1"/>
    <property type="match status" value="1"/>
</dbReference>
<dbReference type="Proteomes" id="UP000032266">
    <property type="component" value="Chromosome"/>
</dbReference>
<keyword evidence="9" id="KW-0732">Signal</keyword>
<feature type="transmembrane region" description="Helical" evidence="8">
    <location>
        <begin position="247"/>
        <end position="267"/>
    </location>
</feature>
<feature type="transmembrane region" description="Helical" evidence="8">
    <location>
        <begin position="305"/>
        <end position="326"/>
    </location>
</feature>
<dbReference type="EC" id="2.7.13.3" evidence="2"/>
<dbReference type="Gene3D" id="1.10.287.130">
    <property type="match status" value="1"/>
</dbReference>
<dbReference type="Gene3D" id="2.60.40.2380">
    <property type="match status" value="1"/>
</dbReference>
<dbReference type="SUPFAM" id="SSF52172">
    <property type="entry name" value="CheY-like"/>
    <property type="match status" value="1"/>
</dbReference>
<comment type="catalytic activity">
    <reaction evidence="1">
        <text>ATP + protein L-histidine = ADP + protein N-phospho-L-histidine.</text>
        <dbReference type="EC" id="2.7.13.3"/>
    </reaction>
</comment>
<dbReference type="SMART" id="SM00387">
    <property type="entry name" value="HATPase_c"/>
    <property type="match status" value="1"/>
</dbReference>
<keyword evidence="3 6" id="KW-0597">Phosphoprotein</keyword>
<dbReference type="InterPro" id="IPR011623">
    <property type="entry name" value="7TMR_DISM_rcpt_extracell_dom1"/>
</dbReference>
<feature type="signal peptide" evidence="9">
    <location>
        <begin position="1"/>
        <end position="21"/>
    </location>
</feature>
<keyword evidence="13" id="KW-1185">Reference proteome</keyword>
<dbReference type="STRING" id="1445510.YC6258_01615"/>
<dbReference type="CDD" id="cd00082">
    <property type="entry name" value="HisKA"/>
    <property type="match status" value="1"/>
</dbReference>
<dbReference type="AlphaFoldDB" id="A0A0C5VJV9"/>
<sequence>MSYRQQVCLILLLVAPLFSWAGNIDITTLQTPVEIWDFAERLTTPRNTTVEDIANSHNWKSVDRETPGRGFSKQTEWLRFNVSNSSDQKKRMRFFWHHAQIGSSNIYLRDTKTGDWLPTIHLSSLTPIEDRPYRGRMLEWYVDLPANSEYQLLLSAESNFSMSFRILAGNEADLGRIAGDTYNSTYLFIGFILALVLYNAALALSTKESGYWFYIFYITMVSLYTLSLRGFLFEWHWYSDPIWEQRVVLFLAPLSLIFALLFADNILRIKYQPALFKFVFRFCLFAQFIMLAVAAYPSIDIFVSLFAPLSIVVVVFMLSSSAWVILHKGYYAILFFLGWLALLLGIAGHQYSIIIGVGTELLGRESLKTGTALEAIFLSWAMALRVQRLRKEHEALRKQHTQSLQEMNEQLADKLELEQELNNQKNELLNIISHELKTPLNIVYSAIDLLRENPSSEHIRDLAYGSDRLRRNVDNLVLLSELNTQKLRVNYQYFSIQNLLSALNETAEVTRKADQQWKLISNVSPEYRIYSDERLLTILLENIVENAFKFSPRGIIKAVVWVETTNGQDDRMIWNIEDDGIGIPEDKQTKVFDLFFQMDHGKTRGAEGMGIGLPLAAEIIKRLYGKITLESIPHKGTLVHLEYPSAAPNLEQQRVPIGLPGNKERCVLVVEDNHINAKVLVRLMEQMHYQVVIADNGAKAVDLAANRHFDLILMDIQMPVMDGFEATRQIRALGFEGIIIAITANDTSEDRNNAQQSGMDDFLGKPIRFQQLKTKLRSFNL</sequence>
<dbReference type="InterPro" id="IPR001789">
    <property type="entry name" value="Sig_transdc_resp-reg_receiver"/>
</dbReference>
<evidence type="ECO:0000256" key="4">
    <source>
        <dbReference type="ARBA" id="ARBA00022679"/>
    </source>
</evidence>
<dbReference type="SUPFAM" id="SSF55874">
    <property type="entry name" value="ATPase domain of HSP90 chaperone/DNA topoisomerase II/histidine kinase"/>
    <property type="match status" value="1"/>
</dbReference>
<keyword evidence="8" id="KW-0472">Membrane</keyword>
<dbReference type="GO" id="GO:0009927">
    <property type="term" value="F:histidine phosphotransfer kinase activity"/>
    <property type="evidence" value="ECO:0007669"/>
    <property type="project" value="TreeGrafter"/>
</dbReference>
<dbReference type="RefSeq" id="WP_044616388.1">
    <property type="nucleotide sequence ID" value="NZ_CP007142.1"/>
</dbReference>
<feature type="transmembrane region" description="Helical" evidence="8">
    <location>
        <begin position="211"/>
        <end position="232"/>
    </location>
</feature>
<dbReference type="OrthoDB" id="9809567at2"/>
<dbReference type="HOGENOM" id="CLU_000445_105_2_6"/>
<organism evidence="12 13">
    <name type="scientific">Gynuella sunshinyii YC6258</name>
    <dbReference type="NCBI Taxonomy" id="1445510"/>
    <lineage>
        <taxon>Bacteria</taxon>
        <taxon>Pseudomonadati</taxon>
        <taxon>Pseudomonadota</taxon>
        <taxon>Gammaproteobacteria</taxon>
        <taxon>Oceanospirillales</taxon>
        <taxon>Saccharospirillaceae</taxon>
        <taxon>Gynuella</taxon>
    </lineage>
</organism>
<keyword evidence="8" id="KW-0812">Transmembrane</keyword>
<dbReference type="Gene3D" id="3.30.565.10">
    <property type="entry name" value="Histidine kinase-like ATPase, C-terminal domain"/>
    <property type="match status" value="1"/>
</dbReference>
<evidence type="ECO:0000256" key="6">
    <source>
        <dbReference type="PROSITE-ProRule" id="PRU00169"/>
    </source>
</evidence>
<dbReference type="InterPro" id="IPR003661">
    <property type="entry name" value="HisK_dim/P_dom"/>
</dbReference>
<evidence type="ECO:0000256" key="3">
    <source>
        <dbReference type="ARBA" id="ARBA00022553"/>
    </source>
</evidence>
<keyword evidence="4" id="KW-0808">Transferase</keyword>
<keyword evidence="5 12" id="KW-0418">Kinase</keyword>
<feature type="transmembrane region" description="Helical" evidence="8">
    <location>
        <begin position="279"/>
        <end position="299"/>
    </location>
</feature>
<keyword evidence="8" id="KW-1133">Transmembrane helix</keyword>
<evidence type="ECO:0000256" key="1">
    <source>
        <dbReference type="ARBA" id="ARBA00000085"/>
    </source>
</evidence>
<feature type="domain" description="Histidine kinase" evidence="10">
    <location>
        <begin position="431"/>
        <end position="647"/>
    </location>
</feature>
<dbReference type="Pfam" id="PF00512">
    <property type="entry name" value="HisKA"/>
    <property type="match status" value="1"/>
</dbReference>
<dbReference type="PATRIC" id="fig|1445510.3.peg.1579"/>
<evidence type="ECO:0000256" key="7">
    <source>
        <dbReference type="SAM" id="Coils"/>
    </source>
</evidence>
<feature type="coiled-coil region" evidence="7">
    <location>
        <begin position="386"/>
        <end position="434"/>
    </location>
</feature>
<dbReference type="EMBL" id="CP007142">
    <property type="protein sequence ID" value="AJQ93663.1"/>
    <property type="molecule type" value="Genomic_DNA"/>
</dbReference>
<evidence type="ECO:0000256" key="2">
    <source>
        <dbReference type="ARBA" id="ARBA00012438"/>
    </source>
</evidence>
<evidence type="ECO:0000256" key="8">
    <source>
        <dbReference type="SAM" id="Phobius"/>
    </source>
</evidence>
<dbReference type="InterPro" id="IPR011622">
    <property type="entry name" value="7TMR_DISM_rcpt_extracell_dom2"/>
</dbReference>
<accession>A0A0C5VJV9</accession>
<dbReference type="Pfam" id="PF00072">
    <property type="entry name" value="Response_reg"/>
    <property type="match status" value="1"/>
</dbReference>
<dbReference type="CDD" id="cd17546">
    <property type="entry name" value="REC_hyHK_CKI1_RcsC-like"/>
    <property type="match status" value="1"/>
</dbReference>
<dbReference type="PRINTS" id="PR00344">
    <property type="entry name" value="BCTRLSENSOR"/>
</dbReference>
<dbReference type="SMART" id="SM00448">
    <property type="entry name" value="REC"/>
    <property type="match status" value="1"/>
</dbReference>
<evidence type="ECO:0000259" key="10">
    <source>
        <dbReference type="PROSITE" id="PS50109"/>
    </source>
</evidence>